<dbReference type="EMBL" id="CP011025">
    <property type="protein sequence ID" value="ATC88205.1"/>
    <property type="molecule type" value="Genomic_DNA"/>
</dbReference>
<evidence type="ECO:0000313" key="4">
    <source>
        <dbReference type="Proteomes" id="UP000016505"/>
    </source>
</evidence>
<feature type="domain" description="YdbS-like PH" evidence="2">
    <location>
        <begin position="85"/>
        <end position="143"/>
    </location>
</feature>
<dbReference type="KEGG" id="part:PARC_a3887"/>
<protein>
    <recommendedName>
        <fullName evidence="2">YdbS-like PH domain-containing protein</fullName>
    </recommendedName>
</protein>
<dbReference type="PANTHER" id="PTHR34473">
    <property type="entry name" value="UPF0699 TRANSMEMBRANE PROTEIN YDBS"/>
    <property type="match status" value="1"/>
</dbReference>
<evidence type="ECO:0000313" key="3">
    <source>
        <dbReference type="EMBL" id="ATC88205.1"/>
    </source>
</evidence>
<keyword evidence="1" id="KW-1133">Transmembrane helix</keyword>
<dbReference type="Proteomes" id="UP000016505">
    <property type="component" value="Chromosome I"/>
</dbReference>
<proteinExistence type="predicted"/>
<dbReference type="InterPro" id="IPR005182">
    <property type="entry name" value="YdbS-like_PH"/>
</dbReference>
<keyword evidence="1" id="KW-0812">Transmembrane</keyword>
<keyword evidence="1" id="KW-0472">Membrane</keyword>
<organism evidence="3 4">
    <name type="scientific">Pseudoalteromonas arctica A 37-1-2</name>
    <dbReference type="NCBI Taxonomy" id="1117313"/>
    <lineage>
        <taxon>Bacteria</taxon>
        <taxon>Pseudomonadati</taxon>
        <taxon>Pseudomonadota</taxon>
        <taxon>Gammaproteobacteria</taxon>
        <taxon>Alteromonadales</taxon>
        <taxon>Pseudoalteromonadaceae</taxon>
        <taxon>Pseudoalteromonas</taxon>
    </lineage>
</organism>
<dbReference type="AlphaFoldDB" id="A0A290S938"/>
<feature type="transmembrane region" description="Helical" evidence="1">
    <location>
        <begin position="60"/>
        <end position="79"/>
    </location>
</feature>
<dbReference type="PANTHER" id="PTHR34473:SF3">
    <property type="entry name" value="TRANSMEMBRANE PROTEIN-RELATED"/>
    <property type="match status" value="1"/>
</dbReference>
<gene>
    <name evidence="3" type="ORF">PARC_a3887</name>
</gene>
<reference evidence="3 4" key="1">
    <citation type="journal article" date="2012" name="J. Bacteriol.">
        <title>Genome sequences of type strains of seven species of the marine bacterium Pseudoalteromonas.</title>
        <authorList>
            <person name="Xie B.B."/>
            <person name="Shu Y.L."/>
            <person name="Qin Q.L."/>
            <person name="Rong J.C."/>
            <person name="Zhang X.Y."/>
            <person name="Chen X.L."/>
            <person name="Shi M."/>
            <person name="He H.L."/>
            <person name="Zhou B.C."/>
            <person name="Zhang Y.Z."/>
        </authorList>
    </citation>
    <scope>NUCLEOTIDE SEQUENCE [LARGE SCALE GENOMIC DNA]</scope>
    <source>
        <strain evidence="3 4">A 37-1-2</strain>
    </source>
</reference>
<evidence type="ECO:0000259" key="2">
    <source>
        <dbReference type="Pfam" id="PF03703"/>
    </source>
</evidence>
<feature type="transmembrane region" description="Helical" evidence="1">
    <location>
        <begin position="34"/>
        <end position="54"/>
    </location>
</feature>
<evidence type="ECO:0000256" key="1">
    <source>
        <dbReference type="SAM" id="Phobius"/>
    </source>
</evidence>
<sequence length="177" mass="19756">MFNNQQIMGLPKHSDISFKPLADRALLHTQLSSLLFYIPLIGALIAVCYFNEAFANNAQTYLLIGMPILVAVSMAYNIISVRLRGFAVRNHDIAFKKGVIWQQVTVLPLARVQHMEIHQGPIERKLSLASIKLFSAGGVSADLQISGLTHDDCKNMRQFVQNYRQDDATTQAALVDE</sequence>
<dbReference type="OrthoDB" id="1750577at2"/>
<name>A0A290S938_9GAMM</name>
<accession>A0A290S938</accession>
<dbReference type="RefSeq" id="WP_010554533.1">
    <property type="nucleotide sequence ID" value="NZ_CP011025.1"/>
</dbReference>
<dbReference type="Pfam" id="PF03703">
    <property type="entry name" value="bPH_2"/>
    <property type="match status" value="1"/>
</dbReference>